<dbReference type="Proteomes" id="UP001470230">
    <property type="component" value="Unassembled WGS sequence"/>
</dbReference>
<evidence type="ECO:0000313" key="2">
    <source>
        <dbReference type="EMBL" id="KAK8881463.1"/>
    </source>
</evidence>
<reference evidence="2 3" key="1">
    <citation type="submission" date="2024-04" db="EMBL/GenBank/DDBJ databases">
        <title>Tritrichomonas musculus Genome.</title>
        <authorList>
            <person name="Alves-Ferreira E."/>
            <person name="Grigg M."/>
            <person name="Lorenzi H."/>
            <person name="Galac M."/>
        </authorList>
    </citation>
    <scope>NUCLEOTIDE SEQUENCE [LARGE SCALE GENOMIC DNA]</scope>
    <source>
        <strain evidence="2 3">EAF2021</strain>
    </source>
</reference>
<feature type="transmembrane region" description="Helical" evidence="1">
    <location>
        <begin position="43"/>
        <end position="62"/>
    </location>
</feature>
<comment type="caution">
    <text evidence="2">The sequence shown here is derived from an EMBL/GenBank/DDBJ whole genome shotgun (WGS) entry which is preliminary data.</text>
</comment>
<dbReference type="EMBL" id="JAPFFF010000010">
    <property type="protein sequence ID" value="KAK8881463.1"/>
    <property type="molecule type" value="Genomic_DNA"/>
</dbReference>
<keyword evidence="1" id="KW-1133">Transmembrane helix</keyword>
<name>A0ABR2JSP2_9EUKA</name>
<evidence type="ECO:0000256" key="1">
    <source>
        <dbReference type="SAM" id="Phobius"/>
    </source>
</evidence>
<organism evidence="2 3">
    <name type="scientific">Tritrichomonas musculus</name>
    <dbReference type="NCBI Taxonomy" id="1915356"/>
    <lineage>
        <taxon>Eukaryota</taxon>
        <taxon>Metamonada</taxon>
        <taxon>Parabasalia</taxon>
        <taxon>Tritrichomonadida</taxon>
        <taxon>Tritrichomonadidae</taxon>
        <taxon>Tritrichomonas</taxon>
    </lineage>
</organism>
<keyword evidence="1" id="KW-0812">Transmembrane</keyword>
<protein>
    <submittedName>
        <fullName evidence="2">Uncharacterized protein</fullName>
    </submittedName>
</protein>
<keyword evidence="3" id="KW-1185">Reference proteome</keyword>
<keyword evidence="1" id="KW-0472">Membrane</keyword>
<accession>A0ABR2JSP2</accession>
<sequence>MCVITYTSSLTEAVIDAITTLFVWIIMLICHLIGLHYGEIWNVHSFGELAGFVMLVAGNLTYDGQLKLPCFRYSDYNELVDESQACELYTKFRLKSYKEYNIHGFLKIEIHLLFNNIYVLIKQIF</sequence>
<evidence type="ECO:0000313" key="3">
    <source>
        <dbReference type="Proteomes" id="UP001470230"/>
    </source>
</evidence>
<gene>
    <name evidence="2" type="ORF">M9Y10_004199</name>
</gene>
<proteinExistence type="predicted"/>
<feature type="transmembrane region" description="Helical" evidence="1">
    <location>
        <begin position="14"/>
        <end position="37"/>
    </location>
</feature>